<evidence type="ECO:0000259" key="9">
    <source>
        <dbReference type="Pfam" id="PF22924"/>
    </source>
</evidence>
<dbReference type="Pfam" id="PF01756">
    <property type="entry name" value="ACOX"/>
    <property type="match status" value="1"/>
</dbReference>
<accession>A0ABV9T3G1</accession>
<dbReference type="InterPro" id="IPR009100">
    <property type="entry name" value="AcylCoA_DH/oxidase_NM_dom_sf"/>
</dbReference>
<feature type="domain" description="Acyl-CoA oxidase/dehydrogenase middle" evidence="7">
    <location>
        <begin position="279"/>
        <end position="388"/>
    </location>
</feature>
<dbReference type="Pfam" id="PF22924">
    <property type="entry name" value="ACOX_C_alpha1"/>
    <property type="match status" value="1"/>
</dbReference>
<comment type="cofactor">
    <cofactor evidence="1">
        <name>FAD</name>
        <dbReference type="ChEBI" id="CHEBI:57692"/>
    </cofactor>
</comment>
<evidence type="ECO:0000259" key="8">
    <source>
        <dbReference type="Pfam" id="PF02771"/>
    </source>
</evidence>
<dbReference type="InterPro" id="IPR036250">
    <property type="entry name" value="AcylCo_DH-like_C"/>
</dbReference>
<keyword evidence="3" id="KW-0285">Flavoprotein</keyword>
<evidence type="ECO:0000313" key="10">
    <source>
        <dbReference type="EMBL" id="MFC4873262.1"/>
    </source>
</evidence>
<dbReference type="Pfam" id="PF02770">
    <property type="entry name" value="Acyl-CoA_dh_M"/>
    <property type="match status" value="1"/>
</dbReference>
<evidence type="ECO:0000256" key="3">
    <source>
        <dbReference type="ARBA" id="ARBA00022630"/>
    </source>
</evidence>
<proteinExistence type="inferred from homology"/>
<feature type="domain" description="Acyl-CoA oxidase C-alpha1" evidence="9">
    <location>
        <begin position="424"/>
        <end position="574"/>
    </location>
</feature>
<evidence type="ECO:0000256" key="1">
    <source>
        <dbReference type="ARBA" id="ARBA00001974"/>
    </source>
</evidence>
<protein>
    <submittedName>
        <fullName evidence="10">Acyl-CoA dehydrogenase</fullName>
    </submittedName>
</protein>
<sequence>MQNILSDQSGNAIALLPTLYVVWSDAVLSSRELKTFQDFIRRVSWLDENDRQMLQAKLSYNAPPTREEMEQWRLAIKKNINEDTEYNSLASIGVDLAQNRSPKDIPENDQIKFKNDLLTLEEDLGIIGKSAIYLFKSKHPTVTTAYSTEEAFDIPKLTSMLDGNQQPLIKEIKKLLSDPTFAYVDPADITAYRNQVLDWCKILADKGYGAVGYPKAYGGSGDMEAYFTVMETLSYHDLSMVIKFGVQFGLWGMSILSLGTEKHHQKYLKDVGSLKLPGCFAMTETNHGSNVKGIETTATYDQNHRTFTIHTPHLDARKEYIGNAALHGRMATVFAKLIINGQDHGVSAFIVPLRDESGSPLTGIHIEDCGRKMGLNGVDNGLIAFDQVVIPQENMLDRFSRVNENGEFESPIASDNKRFFTMLGTLVGGRIGIPRSALAASKSGLTIAIRYGDQRRQFGPEGGTEVPILNYRMHQRRLIPLLAKTYACHFALQYVTERFLNRTEEEMLEIEALAAGMKSYVTWHTTATLQECREACGGKGYLSENRMDALKNDTDVYTTFEGDNTVLFQLVAKSRLSAYKEQFENMNLFTIINYVALRTKTSLTEKNPLIVRNVDEKHLLDPDFHLSAFEYRENDVLDSAAKRIKRLIDEGMDPFDAMNVCQHHLITVGEAYIERIILQRFSERVNRTEDKDIRKVLTKLCNLFALYQLETHKGWYLEQGYMDGVKTKAIRKMVNQLCWEIRKDAVPLVDAFDIPDPCLAAPIAIPS</sequence>
<dbReference type="InterPro" id="IPR013786">
    <property type="entry name" value="AcylCoA_DH/ox_N"/>
</dbReference>
<evidence type="ECO:0000256" key="5">
    <source>
        <dbReference type="ARBA" id="ARBA00023002"/>
    </source>
</evidence>
<keyword evidence="11" id="KW-1185">Reference proteome</keyword>
<dbReference type="InterPro" id="IPR006091">
    <property type="entry name" value="Acyl-CoA_Oxase/DH_mid-dom"/>
</dbReference>
<dbReference type="Gene3D" id="1.10.540.10">
    <property type="entry name" value="Acyl-CoA dehydrogenase/oxidase, N-terminal domain"/>
    <property type="match status" value="1"/>
</dbReference>
<comment type="caution">
    <text evidence="10">The sequence shown here is derived from an EMBL/GenBank/DDBJ whole genome shotgun (WGS) entry which is preliminary data.</text>
</comment>
<dbReference type="PANTHER" id="PTHR10909">
    <property type="entry name" value="ELECTRON TRANSPORT OXIDOREDUCTASE"/>
    <property type="match status" value="1"/>
</dbReference>
<evidence type="ECO:0000259" key="7">
    <source>
        <dbReference type="Pfam" id="PF02770"/>
    </source>
</evidence>
<feature type="domain" description="Acyl-CoA oxidase C-terminal" evidence="6">
    <location>
        <begin position="622"/>
        <end position="764"/>
    </location>
</feature>
<dbReference type="Gene3D" id="2.40.110.10">
    <property type="entry name" value="Butyryl-CoA Dehydrogenase, subunit A, domain 2"/>
    <property type="match status" value="1"/>
</dbReference>
<evidence type="ECO:0000259" key="6">
    <source>
        <dbReference type="Pfam" id="PF01756"/>
    </source>
</evidence>
<dbReference type="Proteomes" id="UP001595818">
    <property type="component" value="Unassembled WGS sequence"/>
</dbReference>
<dbReference type="InterPro" id="IPR002655">
    <property type="entry name" value="Acyl-CoA_oxidase_C"/>
</dbReference>
<comment type="similarity">
    <text evidence="2">Belongs to the acyl-CoA oxidase family.</text>
</comment>
<feature type="domain" description="Acyl-CoA dehydrogenase/oxidase N-terminal" evidence="8">
    <location>
        <begin position="198"/>
        <end position="271"/>
    </location>
</feature>
<reference evidence="11" key="1">
    <citation type="journal article" date="2019" name="Int. J. Syst. Evol. Microbiol.">
        <title>The Global Catalogue of Microorganisms (GCM) 10K type strain sequencing project: providing services to taxonomists for standard genome sequencing and annotation.</title>
        <authorList>
            <consortium name="The Broad Institute Genomics Platform"/>
            <consortium name="The Broad Institute Genome Sequencing Center for Infectious Disease"/>
            <person name="Wu L."/>
            <person name="Ma J."/>
        </authorList>
    </citation>
    <scope>NUCLEOTIDE SEQUENCE [LARGE SCALE GENOMIC DNA]</scope>
    <source>
        <strain evidence="11">CGMCC 4.7466</strain>
    </source>
</reference>
<keyword evidence="5" id="KW-0560">Oxidoreductase</keyword>
<dbReference type="Pfam" id="PF02771">
    <property type="entry name" value="Acyl-CoA_dh_N"/>
    <property type="match status" value="1"/>
</dbReference>
<dbReference type="SUPFAM" id="SSF47203">
    <property type="entry name" value="Acyl-CoA dehydrogenase C-terminal domain-like"/>
    <property type="match status" value="2"/>
</dbReference>
<name>A0ABV9T3G1_9BACT</name>
<keyword evidence="4" id="KW-0274">FAD</keyword>
<evidence type="ECO:0000256" key="2">
    <source>
        <dbReference type="ARBA" id="ARBA00006288"/>
    </source>
</evidence>
<dbReference type="InterPro" id="IPR037069">
    <property type="entry name" value="AcylCoA_DH/ox_N_sf"/>
</dbReference>
<dbReference type="PANTHER" id="PTHR10909:SF378">
    <property type="entry name" value="ACYL-COENZYME A OXIDASE"/>
    <property type="match status" value="1"/>
</dbReference>
<dbReference type="InterPro" id="IPR046373">
    <property type="entry name" value="Acyl-CoA_Oxase/DH_mid-dom_sf"/>
</dbReference>
<evidence type="ECO:0000256" key="4">
    <source>
        <dbReference type="ARBA" id="ARBA00022827"/>
    </source>
</evidence>
<dbReference type="Gene3D" id="1.20.140.10">
    <property type="entry name" value="Butyryl-CoA Dehydrogenase, subunit A, domain 3"/>
    <property type="match status" value="2"/>
</dbReference>
<dbReference type="InterPro" id="IPR012258">
    <property type="entry name" value="Acyl-CoA_oxidase"/>
</dbReference>
<dbReference type="InterPro" id="IPR055060">
    <property type="entry name" value="ACOX_C_alpha1"/>
</dbReference>
<evidence type="ECO:0000313" key="11">
    <source>
        <dbReference type="Proteomes" id="UP001595818"/>
    </source>
</evidence>
<organism evidence="10 11">
    <name type="scientific">Negadavirga shengliensis</name>
    <dbReference type="NCBI Taxonomy" id="1389218"/>
    <lineage>
        <taxon>Bacteria</taxon>
        <taxon>Pseudomonadati</taxon>
        <taxon>Bacteroidota</taxon>
        <taxon>Cytophagia</taxon>
        <taxon>Cytophagales</taxon>
        <taxon>Cyclobacteriaceae</taxon>
        <taxon>Negadavirga</taxon>
    </lineage>
</organism>
<gene>
    <name evidence="10" type="ORF">ACFPFU_16295</name>
</gene>
<dbReference type="SUPFAM" id="SSF56645">
    <property type="entry name" value="Acyl-CoA dehydrogenase NM domain-like"/>
    <property type="match status" value="1"/>
</dbReference>
<dbReference type="RefSeq" id="WP_377065941.1">
    <property type="nucleotide sequence ID" value="NZ_JBHSJJ010000009.1"/>
</dbReference>
<dbReference type="EMBL" id="JBHSJJ010000009">
    <property type="protein sequence ID" value="MFC4873262.1"/>
    <property type="molecule type" value="Genomic_DNA"/>
</dbReference>